<gene>
    <name evidence="3" type="ORF">FHS34_007747</name>
</gene>
<feature type="region of interest" description="Disordered" evidence="1">
    <location>
        <begin position="68"/>
        <end position="116"/>
    </location>
</feature>
<keyword evidence="2" id="KW-0732">Signal</keyword>
<name>A0A7W9UV57_9ACTN</name>
<evidence type="ECO:0008006" key="5">
    <source>
        <dbReference type="Google" id="ProtNLM"/>
    </source>
</evidence>
<dbReference type="AlphaFoldDB" id="A0A7W9UV57"/>
<feature type="signal peptide" evidence="2">
    <location>
        <begin position="1"/>
        <end position="21"/>
    </location>
</feature>
<proteinExistence type="predicted"/>
<evidence type="ECO:0000256" key="1">
    <source>
        <dbReference type="SAM" id="MobiDB-lite"/>
    </source>
</evidence>
<keyword evidence="4" id="KW-1185">Reference proteome</keyword>
<accession>A0A7W9UV57</accession>
<organism evidence="3 4">
    <name type="scientific">Streptomyces echinatus</name>
    <dbReference type="NCBI Taxonomy" id="67293"/>
    <lineage>
        <taxon>Bacteria</taxon>
        <taxon>Bacillati</taxon>
        <taxon>Actinomycetota</taxon>
        <taxon>Actinomycetes</taxon>
        <taxon>Kitasatosporales</taxon>
        <taxon>Streptomycetaceae</taxon>
        <taxon>Streptomyces</taxon>
    </lineage>
</organism>
<evidence type="ECO:0000313" key="3">
    <source>
        <dbReference type="EMBL" id="MBB5932237.1"/>
    </source>
</evidence>
<evidence type="ECO:0000256" key="2">
    <source>
        <dbReference type="SAM" id="SignalP"/>
    </source>
</evidence>
<feature type="chain" id="PRO_5031369393" description="Lipoprotein" evidence="2">
    <location>
        <begin position="22"/>
        <end position="211"/>
    </location>
</feature>
<evidence type="ECO:0000313" key="4">
    <source>
        <dbReference type="Proteomes" id="UP000585836"/>
    </source>
</evidence>
<dbReference type="RefSeq" id="WP_184974335.1">
    <property type="nucleotide sequence ID" value="NZ_JACHJK010000023.1"/>
</dbReference>
<protein>
    <recommendedName>
        <fullName evidence="5">Lipoprotein</fullName>
    </recommendedName>
</protein>
<reference evidence="3 4" key="1">
    <citation type="submission" date="2020-08" db="EMBL/GenBank/DDBJ databases">
        <title>Genomic Encyclopedia of Type Strains, Phase III (KMG-III): the genomes of soil and plant-associated and newly described type strains.</title>
        <authorList>
            <person name="Whitman W."/>
        </authorList>
    </citation>
    <scope>NUCLEOTIDE SEQUENCE [LARGE SCALE GENOMIC DNA]</scope>
    <source>
        <strain evidence="3 4">CECT 3313</strain>
    </source>
</reference>
<dbReference type="PROSITE" id="PS51257">
    <property type="entry name" value="PROKAR_LIPOPROTEIN"/>
    <property type="match status" value="1"/>
</dbReference>
<dbReference type="EMBL" id="JACHJK010000023">
    <property type="protein sequence ID" value="MBB5932237.1"/>
    <property type="molecule type" value="Genomic_DNA"/>
</dbReference>
<dbReference type="Proteomes" id="UP000585836">
    <property type="component" value="Unassembled WGS sequence"/>
</dbReference>
<sequence length="211" mass="22295">MTLNRFFMGTGAAALAVVALAACGSGRGGERQRNTVHAVDARAAVPGPGPDAQVAFMEMLERVGAPCVPDAPAVTETDVPDPAERPPTRPSGPLPVDEKPPTDVPSPTAAPERPTLNGVEACEGRAHGERVLRALTGLNRPTATQVRRKLNELGYTDFRVHGLKARRGVVRFWLDLRVMGGQLALEGTVAGKETTVKAFAHPAEGVFRPGR</sequence>
<comment type="caution">
    <text evidence="3">The sequence shown here is derived from an EMBL/GenBank/DDBJ whole genome shotgun (WGS) entry which is preliminary data.</text>
</comment>